<protein>
    <recommendedName>
        <fullName evidence="1">IclR-ED domain-containing protein</fullName>
    </recommendedName>
</protein>
<sequence>MLGFLKVLLCAREMQGENNKLLRRQGLPQLLMVPLQDHNKLIEELAKIRTQVYAGRFGERLKGVVSVSMPVRTYYGEVLGSLSILWYKQSNVKKKYVI</sequence>
<dbReference type="InterPro" id="IPR014757">
    <property type="entry name" value="Tscrpt_reg_IclR_C"/>
</dbReference>
<dbReference type="PROSITE" id="PS51078">
    <property type="entry name" value="ICLR_ED"/>
    <property type="match status" value="1"/>
</dbReference>
<dbReference type="OrthoDB" id="4319317at2"/>
<dbReference type="RefSeq" id="WP_135545789.1">
    <property type="nucleotide sequence ID" value="NZ_SPQQ01000002.1"/>
</dbReference>
<accession>A0A4Z0RA07</accession>
<evidence type="ECO:0000259" key="1">
    <source>
        <dbReference type="PROSITE" id="PS51078"/>
    </source>
</evidence>
<dbReference type="AlphaFoldDB" id="A0A4Z0RA07"/>
<dbReference type="Proteomes" id="UP000298460">
    <property type="component" value="Unassembled WGS sequence"/>
</dbReference>
<reference evidence="2 3" key="1">
    <citation type="submission" date="2019-03" db="EMBL/GenBank/DDBJ databases">
        <title>Draft Genome Sequence of Desulfosporosinus fructosivorans Strain 63.6F, Isolated from Marine Sediment in the Baltic Sea.</title>
        <authorList>
            <person name="Hausmann B."/>
            <person name="Vandieken V."/>
            <person name="Pjevac P."/>
            <person name="Schreck K."/>
            <person name="Herbold C.W."/>
            <person name="Loy A."/>
        </authorList>
    </citation>
    <scope>NUCLEOTIDE SEQUENCE [LARGE SCALE GENOMIC DNA]</scope>
    <source>
        <strain evidence="2 3">63.6F</strain>
    </source>
</reference>
<dbReference type="EMBL" id="SPQQ01000002">
    <property type="protein sequence ID" value="TGE39294.1"/>
    <property type="molecule type" value="Genomic_DNA"/>
</dbReference>
<keyword evidence="3" id="KW-1185">Reference proteome</keyword>
<evidence type="ECO:0000313" key="3">
    <source>
        <dbReference type="Proteomes" id="UP000298460"/>
    </source>
</evidence>
<organism evidence="2 3">
    <name type="scientific">Desulfosporosinus fructosivorans</name>
    <dbReference type="NCBI Taxonomy" id="2018669"/>
    <lineage>
        <taxon>Bacteria</taxon>
        <taxon>Bacillati</taxon>
        <taxon>Bacillota</taxon>
        <taxon>Clostridia</taxon>
        <taxon>Eubacteriales</taxon>
        <taxon>Desulfitobacteriaceae</taxon>
        <taxon>Desulfosporosinus</taxon>
    </lineage>
</organism>
<gene>
    <name evidence="2" type="ORF">E4K67_07610</name>
</gene>
<dbReference type="InterPro" id="IPR029016">
    <property type="entry name" value="GAF-like_dom_sf"/>
</dbReference>
<evidence type="ECO:0000313" key="2">
    <source>
        <dbReference type="EMBL" id="TGE39294.1"/>
    </source>
</evidence>
<feature type="domain" description="IclR-ED" evidence="1">
    <location>
        <begin position="1"/>
        <end position="98"/>
    </location>
</feature>
<dbReference type="Pfam" id="PF01614">
    <property type="entry name" value="IclR_C"/>
    <property type="match status" value="1"/>
</dbReference>
<dbReference type="Gene3D" id="3.30.450.40">
    <property type="match status" value="1"/>
</dbReference>
<name>A0A4Z0RA07_9FIRM</name>
<proteinExistence type="predicted"/>
<dbReference type="SUPFAM" id="SSF55781">
    <property type="entry name" value="GAF domain-like"/>
    <property type="match status" value="1"/>
</dbReference>
<comment type="caution">
    <text evidence="2">The sequence shown here is derived from an EMBL/GenBank/DDBJ whole genome shotgun (WGS) entry which is preliminary data.</text>
</comment>